<dbReference type="EMBL" id="MU005993">
    <property type="protein sequence ID" value="KAF2859437.1"/>
    <property type="molecule type" value="Genomic_DNA"/>
</dbReference>
<feature type="transmembrane region" description="Helical" evidence="7">
    <location>
        <begin position="238"/>
        <end position="259"/>
    </location>
</feature>
<feature type="transmembrane region" description="Helical" evidence="7">
    <location>
        <begin position="450"/>
        <end position="472"/>
    </location>
</feature>
<evidence type="ECO:0000313" key="10">
    <source>
        <dbReference type="Proteomes" id="UP000799421"/>
    </source>
</evidence>
<feature type="transmembrane region" description="Helical" evidence="7">
    <location>
        <begin position="178"/>
        <end position="196"/>
    </location>
</feature>
<keyword evidence="4 7" id="KW-0812">Transmembrane</keyword>
<dbReference type="PANTHER" id="PTHR48020:SF40">
    <property type="entry name" value="MAJOR FACILITATOR SUPERFAMILY (MFS) PROFILE DOMAIN-CONTAINING PROTEIN"/>
    <property type="match status" value="1"/>
</dbReference>
<dbReference type="OrthoDB" id="6339427at2759"/>
<dbReference type="SUPFAM" id="SSF103473">
    <property type="entry name" value="MFS general substrate transporter"/>
    <property type="match status" value="1"/>
</dbReference>
<feature type="transmembrane region" description="Helical" evidence="7">
    <location>
        <begin position="208"/>
        <end position="226"/>
    </location>
</feature>
<name>A0A6A7BWR7_9PEZI</name>
<evidence type="ECO:0000256" key="1">
    <source>
        <dbReference type="ARBA" id="ARBA00004141"/>
    </source>
</evidence>
<dbReference type="InterPro" id="IPR050814">
    <property type="entry name" value="Myo-inositol_Transporter"/>
</dbReference>
<proteinExistence type="inferred from homology"/>
<feature type="transmembrane region" description="Helical" evidence="7">
    <location>
        <begin position="505"/>
        <end position="525"/>
    </location>
</feature>
<keyword evidence="5 7" id="KW-1133">Transmembrane helix</keyword>
<feature type="transmembrane region" description="Helical" evidence="7">
    <location>
        <begin position="145"/>
        <end position="166"/>
    </location>
</feature>
<dbReference type="PANTHER" id="PTHR48020">
    <property type="entry name" value="PROTON MYO-INOSITOL COTRANSPORTER"/>
    <property type="match status" value="1"/>
</dbReference>
<dbReference type="InterPro" id="IPR036259">
    <property type="entry name" value="MFS_trans_sf"/>
</dbReference>
<evidence type="ECO:0000256" key="7">
    <source>
        <dbReference type="SAM" id="Phobius"/>
    </source>
</evidence>
<comment type="subcellular location">
    <subcellularLocation>
        <location evidence="1">Membrane</location>
        <topology evidence="1">Multi-pass membrane protein</topology>
    </subcellularLocation>
</comment>
<protein>
    <recommendedName>
        <fullName evidence="8">Major facilitator superfamily (MFS) profile domain-containing protein</fullName>
    </recommendedName>
</protein>
<feature type="transmembrane region" description="Helical" evidence="7">
    <location>
        <begin position="105"/>
        <end position="125"/>
    </location>
</feature>
<dbReference type="GO" id="GO:0016020">
    <property type="term" value="C:membrane"/>
    <property type="evidence" value="ECO:0007669"/>
    <property type="project" value="UniProtKB-SubCell"/>
</dbReference>
<feature type="transmembrane region" description="Helical" evidence="7">
    <location>
        <begin position="379"/>
        <end position="403"/>
    </location>
</feature>
<feature type="transmembrane region" description="Helical" evidence="7">
    <location>
        <begin position="423"/>
        <end position="443"/>
    </location>
</feature>
<gene>
    <name evidence="9" type="ORF">K470DRAFT_282692</name>
</gene>
<dbReference type="GO" id="GO:0022857">
    <property type="term" value="F:transmembrane transporter activity"/>
    <property type="evidence" value="ECO:0007669"/>
    <property type="project" value="InterPro"/>
</dbReference>
<feature type="transmembrane region" description="Helical" evidence="7">
    <location>
        <begin position="271"/>
        <end position="288"/>
    </location>
</feature>
<dbReference type="AlphaFoldDB" id="A0A6A7BWR7"/>
<dbReference type="InterPro" id="IPR005828">
    <property type="entry name" value="MFS_sugar_transport-like"/>
</dbReference>
<dbReference type="PROSITE" id="PS50850">
    <property type="entry name" value="MFS"/>
    <property type="match status" value="1"/>
</dbReference>
<keyword evidence="6 7" id="KW-0472">Membrane</keyword>
<evidence type="ECO:0000256" key="6">
    <source>
        <dbReference type="ARBA" id="ARBA00023136"/>
    </source>
</evidence>
<evidence type="ECO:0000256" key="4">
    <source>
        <dbReference type="ARBA" id="ARBA00022692"/>
    </source>
</evidence>
<keyword evidence="10" id="KW-1185">Reference proteome</keyword>
<keyword evidence="3" id="KW-0813">Transport</keyword>
<dbReference type="InterPro" id="IPR020846">
    <property type="entry name" value="MFS_dom"/>
</dbReference>
<accession>A0A6A7BWR7</accession>
<reference evidence="9" key="1">
    <citation type="journal article" date="2020" name="Stud. Mycol.">
        <title>101 Dothideomycetes genomes: a test case for predicting lifestyles and emergence of pathogens.</title>
        <authorList>
            <person name="Haridas S."/>
            <person name="Albert R."/>
            <person name="Binder M."/>
            <person name="Bloem J."/>
            <person name="Labutti K."/>
            <person name="Salamov A."/>
            <person name="Andreopoulos B."/>
            <person name="Baker S."/>
            <person name="Barry K."/>
            <person name="Bills G."/>
            <person name="Bluhm B."/>
            <person name="Cannon C."/>
            <person name="Castanera R."/>
            <person name="Culley D."/>
            <person name="Daum C."/>
            <person name="Ezra D."/>
            <person name="Gonzalez J."/>
            <person name="Henrissat B."/>
            <person name="Kuo A."/>
            <person name="Liang C."/>
            <person name="Lipzen A."/>
            <person name="Lutzoni F."/>
            <person name="Magnuson J."/>
            <person name="Mondo S."/>
            <person name="Nolan M."/>
            <person name="Ohm R."/>
            <person name="Pangilinan J."/>
            <person name="Park H.-J."/>
            <person name="Ramirez L."/>
            <person name="Alfaro M."/>
            <person name="Sun H."/>
            <person name="Tritt A."/>
            <person name="Yoshinaga Y."/>
            <person name="Zwiers L.-H."/>
            <person name="Turgeon B."/>
            <person name="Goodwin S."/>
            <person name="Spatafora J."/>
            <person name="Crous P."/>
            <person name="Grigoriev I."/>
        </authorList>
    </citation>
    <scope>NUCLEOTIDE SEQUENCE</scope>
    <source>
        <strain evidence="9">CBS 480.64</strain>
    </source>
</reference>
<sequence length="654" mass="73298">MADHPAELEDFSNRHRLDDDYLISLIDNPFRRMTVREIENEASELTDNHQLTPQKELFIKAGLYLKAPSNARSTPTWLDISAFSKDEIAALRRDGIGGFWKQSKLLKVPIFVLCVGATVQGWTQVGINGANTAWPIDLNVPNNQWIIGLVNAIPYLSASLVGCWLSDPLNEYFLGRRAAIFTSGLVILASTIGGAFSNTWKQLLATRLLLGIGMGCKATVIPVMAAEISPAHLRGALVMNWQFFDALGIFLGFTANLAVHDLGNSSWRWQIASAVFPTLILISLVYVCPESPRFLMQQGRYKEAYESLMLLRNHPILAAKELFYTYEQMLIGEEITVVKPQSSRESNGTNRKSPKVKKPSTTYWMKMWQLFTIPRNRRALAAAVVCMISQQLCGVNALIFYSTTLFNENSNHGDSRQDIKPLFLSWGLGLTNFVFALPAYRLIDSKGRRWLLLATIPFMAISQLACCLSYLIPKHSSAYIPVITFWIFFPFTLSAEVFPLKCRLVGMSFSVFCNLLGAGLLALFVPIINDSIHPTGLLGLFAVLNVVAFVLVFFYVRETAGDIFVDETSQDMASTANMIGGEDEIAPHSGATPQTGISLEELHYVFDLPHAAHTKYQIEEVLPFSWKHYVKREKDVQSPQKFYAWGDTRYRSTD</sequence>
<evidence type="ECO:0000313" key="9">
    <source>
        <dbReference type="EMBL" id="KAF2859437.1"/>
    </source>
</evidence>
<organism evidence="9 10">
    <name type="scientific">Piedraia hortae CBS 480.64</name>
    <dbReference type="NCBI Taxonomy" id="1314780"/>
    <lineage>
        <taxon>Eukaryota</taxon>
        <taxon>Fungi</taxon>
        <taxon>Dikarya</taxon>
        <taxon>Ascomycota</taxon>
        <taxon>Pezizomycotina</taxon>
        <taxon>Dothideomycetes</taxon>
        <taxon>Dothideomycetidae</taxon>
        <taxon>Capnodiales</taxon>
        <taxon>Piedraiaceae</taxon>
        <taxon>Piedraia</taxon>
    </lineage>
</organism>
<evidence type="ECO:0000256" key="3">
    <source>
        <dbReference type="ARBA" id="ARBA00022448"/>
    </source>
</evidence>
<feature type="transmembrane region" description="Helical" evidence="7">
    <location>
        <begin position="478"/>
        <end position="498"/>
    </location>
</feature>
<dbReference type="Proteomes" id="UP000799421">
    <property type="component" value="Unassembled WGS sequence"/>
</dbReference>
<evidence type="ECO:0000256" key="5">
    <source>
        <dbReference type="ARBA" id="ARBA00022989"/>
    </source>
</evidence>
<dbReference type="PRINTS" id="PR00171">
    <property type="entry name" value="SUGRTRNSPORT"/>
</dbReference>
<evidence type="ECO:0000256" key="2">
    <source>
        <dbReference type="ARBA" id="ARBA00010992"/>
    </source>
</evidence>
<dbReference type="InterPro" id="IPR003663">
    <property type="entry name" value="Sugar/inositol_transpt"/>
</dbReference>
<feature type="transmembrane region" description="Helical" evidence="7">
    <location>
        <begin position="537"/>
        <end position="556"/>
    </location>
</feature>
<evidence type="ECO:0000259" key="8">
    <source>
        <dbReference type="PROSITE" id="PS50850"/>
    </source>
</evidence>
<feature type="domain" description="Major facilitator superfamily (MFS) profile" evidence="8">
    <location>
        <begin position="109"/>
        <end position="560"/>
    </location>
</feature>
<dbReference type="GO" id="GO:0015798">
    <property type="term" value="P:myo-inositol transport"/>
    <property type="evidence" value="ECO:0007669"/>
    <property type="project" value="UniProtKB-ARBA"/>
</dbReference>
<dbReference type="Gene3D" id="1.20.1250.20">
    <property type="entry name" value="MFS general substrate transporter like domains"/>
    <property type="match status" value="1"/>
</dbReference>
<comment type="similarity">
    <text evidence="2">Belongs to the major facilitator superfamily. Sugar transporter (TC 2.A.1.1) family.</text>
</comment>
<dbReference type="Pfam" id="PF00083">
    <property type="entry name" value="Sugar_tr"/>
    <property type="match status" value="1"/>
</dbReference>
<dbReference type="GO" id="GO:0015791">
    <property type="term" value="P:polyol transmembrane transport"/>
    <property type="evidence" value="ECO:0007669"/>
    <property type="project" value="UniProtKB-ARBA"/>
</dbReference>